<sequence length="261" mass="29324">MAGLPEQDGPRSLYPSPPPFYKHFTTENIARLNEFREANGIGANDSSAFPLLSASQLLSLPAELRYLVPPEPPAEDEQYRVFNEDTKIRQVLPSLEDWHYEQLYPSPPSPVAGEDPTSQSGWTLDRAKYLKDLVRSLILNFVELLGIVANNPAAADKDEKLGDIATIVANMHALINEYRPHQARETLINMMEEQLERKRAEVDGIRRMKEKVEETLAEFAKTAPESLASAVSEEVGALAIGESRKESQRQMWRAMDEILGH</sequence>
<dbReference type="PANTHER" id="PTHR21428:SF11">
    <property type="entry name" value="MEDIATOR OF RNA POLYMERASE II TRANSCRIPTION SUBUNIT 7"/>
    <property type="match status" value="1"/>
</dbReference>
<evidence type="ECO:0000256" key="1">
    <source>
        <dbReference type="ARBA" id="ARBA00004123"/>
    </source>
</evidence>
<dbReference type="InterPro" id="IPR044888">
    <property type="entry name" value="Mediatior_Med7_sf"/>
</dbReference>
<comment type="caution">
    <text evidence="12">The sequence shown here is derived from an EMBL/GenBank/DDBJ whole genome shotgun (WGS) entry which is preliminary data.</text>
</comment>
<evidence type="ECO:0000256" key="4">
    <source>
        <dbReference type="ARBA" id="ARBA00020631"/>
    </source>
</evidence>
<organism evidence="12 13">
    <name type="scientific">Lojkania enalia</name>
    <dbReference type="NCBI Taxonomy" id="147567"/>
    <lineage>
        <taxon>Eukaryota</taxon>
        <taxon>Fungi</taxon>
        <taxon>Dikarya</taxon>
        <taxon>Ascomycota</taxon>
        <taxon>Pezizomycotina</taxon>
        <taxon>Dothideomycetes</taxon>
        <taxon>Pleosporomycetidae</taxon>
        <taxon>Pleosporales</taxon>
        <taxon>Pleosporales incertae sedis</taxon>
        <taxon>Lojkania</taxon>
    </lineage>
</organism>
<keyword evidence="7 10" id="KW-0804">Transcription</keyword>
<reference evidence="13" key="1">
    <citation type="journal article" date="2020" name="Stud. Mycol.">
        <title>101 Dothideomycetes genomes: A test case for predicting lifestyles and emergence of pathogens.</title>
        <authorList>
            <person name="Haridas S."/>
            <person name="Albert R."/>
            <person name="Binder M."/>
            <person name="Bloem J."/>
            <person name="LaButti K."/>
            <person name="Salamov A."/>
            <person name="Andreopoulos B."/>
            <person name="Baker S."/>
            <person name="Barry K."/>
            <person name="Bills G."/>
            <person name="Bluhm B."/>
            <person name="Cannon C."/>
            <person name="Castanera R."/>
            <person name="Culley D."/>
            <person name="Daum C."/>
            <person name="Ezra D."/>
            <person name="Gonzalez J."/>
            <person name="Henrissat B."/>
            <person name="Kuo A."/>
            <person name="Liang C."/>
            <person name="Lipzen A."/>
            <person name="Lutzoni F."/>
            <person name="Magnuson J."/>
            <person name="Mondo S."/>
            <person name="Nolan M."/>
            <person name="Ohm R."/>
            <person name="Pangilinan J."/>
            <person name="Park H.-J."/>
            <person name="Ramirez L."/>
            <person name="Alfaro M."/>
            <person name="Sun H."/>
            <person name="Tritt A."/>
            <person name="Yoshinaga Y."/>
            <person name="Zwiers L.-H."/>
            <person name="Turgeon B."/>
            <person name="Goodwin S."/>
            <person name="Spatafora J."/>
            <person name="Crous P."/>
            <person name="Grigoriev I."/>
        </authorList>
    </citation>
    <scope>NUCLEOTIDE SEQUENCE [LARGE SCALE GENOMIC DNA]</scope>
    <source>
        <strain evidence="13">CBS 304.66</strain>
    </source>
</reference>
<dbReference type="InterPro" id="IPR009244">
    <property type="entry name" value="Mediatior_Med7"/>
</dbReference>
<dbReference type="Pfam" id="PF05983">
    <property type="entry name" value="Med7"/>
    <property type="match status" value="1"/>
</dbReference>
<dbReference type="GO" id="GO:0003712">
    <property type="term" value="F:transcription coregulator activity"/>
    <property type="evidence" value="ECO:0007669"/>
    <property type="project" value="InterPro"/>
</dbReference>
<dbReference type="GO" id="GO:0016592">
    <property type="term" value="C:mediator complex"/>
    <property type="evidence" value="ECO:0007669"/>
    <property type="project" value="InterPro"/>
</dbReference>
<dbReference type="AlphaFoldDB" id="A0A9P4KFT2"/>
<keyword evidence="5 10" id="KW-0805">Transcription regulation</keyword>
<keyword evidence="8 10" id="KW-0539">Nucleus</keyword>
<evidence type="ECO:0000313" key="12">
    <source>
        <dbReference type="EMBL" id="KAF2267351.1"/>
    </source>
</evidence>
<protein>
    <recommendedName>
        <fullName evidence="4 10">Mediator of RNA polymerase II transcription subunit 7</fullName>
    </recommendedName>
</protein>
<evidence type="ECO:0000256" key="2">
    <source>
        <dbReference type="ARBA" id="ARBA00009994"/>
    </source>
</evidence>
<gene>
    <name evidence="12" type="ORF">CC78DRAFT_457380</name>
</gene>
<evidence type="ECO:0000256" key="9">
    <source>
        <dbReference type="ARBA" id="ARBA00025687"/>
    </source>
</evidence>
<evidence type="ECO:0000256" key="7">
    <source>
        <dbReference type="ARBA" id="ARBA00023163"/>
    </source>
</evidence>
<dbReference type="EMBL" id="ML986592">
    <property type="protein sequence ID" value="KAF2267351.1"/>
    <property type="molecule type" value="Genomic_DNA"/>
</dbReference>
<dbReference type="OrthoDB" id="10253553at2759"/>
<dbReference type="Proteomes" id="UP000800093">
    <property type="component" value="Unassembled WGS sequence"/>
</dbReference>
<dbReference type="Gene3D" id="6.10.140.1520">
    <property type="match status" value="1"/>
</dbReference>
<dbReference type="GO" id="GO:0070847">
    <property type="term" value="C:core mediator complex"/>
    <property type="evidence" value="ECO:0007669"/>
    <property type="project" value="TreeGrafter"/>
</dbReference>
<dbReference type="SUPFAM" id="SSF140718">
    <property type="entry name" value="Mediator hinge subcomplex-like"/>
    <property type="match status" value="1"/>
</dbReference>
<dbReference type="PANTHER" id="PTHR21428">
    <property type="entry name" value="MEDIATOR OF RNA POLYMERASE II TRANSCRIPTION SUBUNIT 7"/>
    <property type="match status" value="1"/>
</dbReference>
<dbReference type="InterPro" id="IPR037212">
    <property type="entry name" value="Med7/Med21-like"/>
</dbReference>
<accession>A0A9P4KFT2</accession>
<comment type="subunit">
    <text evidence="3 10">Component of the Mediator complex.</text>
</comment>
<dbReference type="Gene3D" id="6.10.140.200">
    <property type="match status" value="1"/>
</dbReference>
<evidence type="ECO:0000313" key="13">
    <source>
        <dbReference type="Proteomes" id="UP000800093"/>
    </source>
</evidence>
<comment type="function">
    <text evidence="9">Component of the Mediator complex, a coactivator involved in the regulated transcription of nearly all RNA polymerase II-dependent genes. Mediator functions as a bridge to convey information from gene-specific regulatory proteins to the basal RNA polymerase II transcription machinery. Mediator is recruited to promoters by direct interactions with regulatory proteins and serves as a scaffold for the assembly of a functional preinitiation complex with RNA polymerase II and the general transcription factors.</text>
</comment>
<keyword evidence="11" id="KW-0175">Coiled coil</keyword>
<feature type="coiled-coil region" evidence="11">
    <location>
        <begin position="188"/>
        <end position="215"/>
    </location>
</feature>
<keyword evidence="13" id="KW-1185">Reference proteome</keyword>
<evidence type="ECO:0000256" key="10">
    <source>
        <dbReference type="RuleBase" id="RU364060"/>
    </source>
</evidence>
<comment type="subcellular location">
    <subcellularLocation>
        <location evidence="1 10">Nucleus</location>
    </subcellularLocation>
</comment>
<keyword evidence="6 10" id="KW-0010">Activator</keyword>
<evidence type="ECO:0000256" key="6">
    <source>
        <dbReference type="ARBA" id="ARBA00023159"/>
    </source>
</evidence>
<proteinExistence type="inferred from homology"/>
<dbReference type="GO" id="GO:0006357">
    <property type="term" value="P:regulation of transcription by RNA polymerase II"/>
    <property type="evidence" value="ECO:0007669"/>
    <property type="project" value="InterPro"/>
</dbReference>
<evidence type="ECO:0000256" key="8">
    <source>
        <dbReference type="ARBA" id="ARBA00023242"/>
    </source>
</evidence>
<evidence type="ECO:0000256" key="3">
    <source>
        <dbReference type="ARBA" id="ARBA00011837"/>
    </source>
</evidence>
<evidence type="ECO:0000256" key="11">
    <source>
        <dbReference type="SAM" id="Coils"/>
    </source>
</evidence>
<evidence type="ECO:0000256" key="5">
    <source>
        <dbReference type="ARBA" id="ARBA00023015"/>
    </source>
</evidence>
<name>A0A9P4KFT2_9PLEO</name>
<comment type="similarity">
    <text evidence="2 10">Belongs to the Mediator complex subunit 7 family.</text>
</comment>